<dbReference type="EMBL" id="JADKGY010000029">
    <property type="protein sequence ID" value="MBK9984425.1"/>
    <property type="molecule type" value="Genomic_DNA"/>
</dbReference>
<dbReference type="GO" id="GO:0003676">
    <property type="term" value="F:nucleic acid binding"/>
    <property type="evidence" value="ECO:0007669"/>
    <property type="project" value="InterPro"/>
</dbReference>
<keyword evidence="2" id="KW-0269">Exonuclease</keyword>
<dbReference type="InterPro" id="IPR019288">
    <property type="entry name" value="3'-5'_exonuclease_PolB-like"/>
</dbReference>
<sequence>MSSLQHILFLDVETVSQHREFHEMDDHGKHLWQQKIGYMARRDDHVWTDEEYAQSYKERAAIYAEFGKAIVISAGIITTSEDKNQSLRIKSFYGHNEAEVLEAFANILQKNFFDQNTHVLCGHNIREFDMPYLCRRMTVHGIELPSLLNISGKKPWEVKFVADTLELWKYGDHKNFTSLDLLAYSLGIPSPKDVMDGSMVGNAYWEENRLEEIKQYCEKDVVTVAQVWLRLNNFPVLTEGQIVITN</sequence>
<dbReference type="Proteomes" id="UP000808337">
    <property type="component" value="Unassembled WGS sequence"/>
</dbReference>
<accession>A0A9D7SZD9</accession>
<dbReference type="InterPro" id="IPR012337">
    <property type="entry name" value="RNaseH-like_sf"/>
</dbReference>
<dbReference type="InterPro" id="IPR036397">
    <property type="entry name" value="RNaseH_sf"/>
</dbReference>
<name>A0A9D7SZD9_9BACT</name>
<dbReference type="Pfam" id="PF10108">
    <property type="entry name" value="DNA_pol_B_exo2"/>
    <property type="match status" value="1"/>
</dbReference>
<keyword evidence="2" id="KW-0540">Nuclease</keyword>
<gene>
    <name evidence="2" type="ORF">IPP15_19000</name>
</gene>
<keyword evidence="2" id="KW-0378">Hydrolase</keyword>
<evidence type="ECO:0000313" key="3">
    <source>
        <dbReference type="Proteomes" id="UP000808337"/>
    </source>
</evidence>
<dbReference type="CDD" id="cd05782">
    <property type="entry name" value="DNA_polB_like1_exo"/>
    <property type="match status" value="1"/>
</dbReference>
<organism evidence="2 3">
    <name type="scientific">Candidatus Opimibacter skivensis</name>
    <dbReference type="NCBI Taxonomy" id="2982028"/>
    <lineage>
        <taxon>Bacteria</taxon>
        <taxon>Pseudomonadati</taxon>
        <taxon>Bacteroidota</taxon>
        <taxon>Saprospiria</taxon>
        <taxon>Saprospirales</taxon>
        <taxon>Saprospiraceae</taxon>
        <taxon>Candidatus Opimibacter</taxon>
    </lineage>
</organism>
<feature type="domain" description="Predicted 3'-5' exonuclease PolB-like" evidence="1">
    <location>
        <begin position="71"/>
        <end position="233"/>
    </location>
</feature>
<reference evidence="2 3" key="1">
    <citation type="submission" date="2020-10" db="EMBL/GenBank/DDBJ databases">
        <title>Connecting structure to function with the recovery of over 1000 high-quality activated sludge metagenome-assembled genomes encoding full-length rRNA genes using long-read sequencing.</title>
        <authorList>
            <person name="Singleton C.M."/>
            <person name="Petriglieri F."/>
            <person name="Kristensen J.M."/>
            <person name="Kirkegaard R.H."/>
            <person name="Michaelsen T.Y."/>
            <person name="Andersen M.H."/>
            <person name="Karst S.M."/>
            <person name="Dueholm M.S."/>
            <person name="Nielsen P.H."/>
            <person name="Albertsen M."/>
        </authorList>
    </citation>
    <scope>NUCLEOTIDE SEQUENCE [LARGE SCALE GENOMIC DNA]</scope>
    <source>
        <strain evidence="2">Ribe_18-Q3-R11-54_MAXAC.273</strain>
    </source>
</reference>
<dbReference type="AlphaFoldDB" id="A0A9D7SZD9"/>
<comment type="caution">
    <text evidence="2">The sequence shown here is derived from an EMBL/GenBank/DDBJ whole genome shotgun (WGS) entry which is preliminary data.</text>
</comment>
<dbReference type="SUPFAM" id="SSF53098">
    <property type="entry name" value="Ribonuclease H-like"/>
    <property type="match status" value="1"/>
</dbReference>
<evidence type="ECO:0000259" key="1">
    <source>
        <dbReference type="Pfam" id="PF10108"/>
    </source>
</evidence>
<proteinExistence type="predicted"/>
<evidence type="ECO:0000313" key="2">
    <source>
        <dbReference type="EMBL" id="MBK9984425.1"/>
    </source>
</evidence>
<dbReference type="GO" id="GO:0004527">
    <property type="term" value="F:exonuclease activity"/>
    <property type="evidence" value="ECO:0007669"/>
    <property type="project" value="UniProtKB-KW"/>
</dbReference>
<protein>
    <submittedName>
        <fullName evidence="2">3'-5' exonuclease</fullName>
    </submittedName>
</protein>
<dbReference type="Gene3D" id="3.30.420.10">
    <property type="entry name" value="Ribonuclease H-like superfamily/Ribonuclease H"/>
    <property type="match status" value="1"/>
</dbReference>